<proteinExistence type="predicted"/>
<dbReference type="AlphaFoldDB" id="A0A645HZA7"/>
<dbReference type="EMBL" id="VSSQ01103247">
    <property type="protein sequence ID" value="MPN44250.1"/>
    <property type="molecule type" value="Genomic_DNA"/>
</dbReference>
<name>A0A645HZA7_9ZZZZ</name>
<sequence length="85" mass="10286">MKDSANWRAGTEWMLRQAKWRALREIRTVMVQKITYVERFPSEYVAIRQHCAKKGTTYVHLEQWCPFMRQNRGSENFVSIFLWGM</sequence>
<accession>A0A645HZA7</accession>
<evidence type="ECO:0000313" key="1">
    <source>
        <dbReference type="EMBL" id="MPN44250.1"/>
    </source>
</evidence>
<reference evidence="1" key="1">
    <citation type="submission" date="2019-08" db="EMBL/GenBank/DDBJ databases">
        <authorList>
            <person name="Kucharzyk K."/>
            <person name="Murdoch R.W."/>
            <person name="Higgins S."/>
            <person name="Loffler F."/>
        </authorList>
    </citation>
    <scope>NUCLEOTIDE SEQUENCE</scope>
</reference>
<organism evidence="1">
    <name type="scientific">bioreactor metagenome</name>
    <dbReference type="NCBI Taxonomy" id="1076179"/>
    <lineage>
        <taxon>unclassified sequences</taxon>
        <taxon>metagenomes</taxon>
        <taxon>ecological metagenomes</taxon>
    </lineage>
</organism>
<comment type="caution">
    <text evidence="1">The sequence shown here is derived from an EMBL/GenBank/DDBJ whole genome shotgun (WGS) entry which is preliminary data.</text>
</comment>
<gene>
    <name evidence="1" type="ORF">SDC9_191812</name>
</gene>
<protein>
    <submittedName>
        <fullName evidence="1">Uncharacterized protein</fullName>
    </submittedName>
</protein>